<accession>A0A0A8Y1R8</accession>
<reference evidence="1" key="1">
    <citation type="submission" date="2014-09" db="EMBL/GenBank/DDBJ databases">
        <authorList>
            <person name="Magalhaes I.L.F."/>
            <person name="Oliveira U."/>
            <person name="Santos F.R."/>
            <person name="Vidigal T.H.D.A."/>
            <person name="Brescovit A.D."/>
            <person name="Santos A.J."/>
        </authorList>
    </citation>
    <scope>NUCLEOTIDE SEQUENCE</scope>
    <source>
        <tissue evidence="1">Shoot tissue taken approximately 20 cm above the soil surface</tissue>
    </source>
</reference>
<reference evidence="1" key="2">
    <citation type="journal article" date="2015" name="Data Brief">
        <title>Shoot transcriptome of the giant reed, Arundo donax.</title>
        <authorList>
            <person name="Barrero R.A."/>
            <person name="Guerrero F.D."/>
            <person name="Moolhuijzen P."/>
            <person name="Goolsby J.A."/>
            <person name="Tidwell J."/>
            <person name="Bellgard S.E."/>
            <person name="Bellgard M.I."/>
        </authorList>
    </citation>
    <scope>NUCLEOTIDE SEQUENCE</scope>
    <source>
        <tissue evidence="1">Shoot tissue taken approximately 20 cm above the soil surface</tissue>
    </source>
</reference>
<proteinExistence type="predicted"/>
<dbReference type="AlphaFoldDB" id="A0A0A8Y1R8"/>
<dbReference type="EMBL" id="GBRH01280298">
    <property type="protein sequence ID" value="JAD17597.1"/>
    <property type="molecule type" value="Transcribed_RNA"/>
</dbReference>
<protein>
    <submittedName>
        <fullName evidence="1">Uncharacterized protein</fullName>
    </submittedName>
</protein>
<sequence length="33" mass="4281">MHIVFSLLRLWHLCWRPFLLRWNCRKLEKLICR</sequence>
<name>A0A0A8Y1R8_ARUDO</name>
<evidence type="ECO:0000313" key="1">
    <source>
        <dbReference type="EMBL" id="JAD17597.1"/>
    </source>
</evidence>
<organism evidence="1">
    <name type="scientific">Arundo donax</name>
    <name type="common">Giant reed</name>
    <name type="synonym">Donax arundinaceus</name>
    <dbReference type="NCBI Taxonomy" id="35708"/>
    <lineage>
        <taxon>Eukaryota</taxon>
        <taxon>Viridiplantae</taxon>
        <taxon>Streptophyta</taxon>
        <taxon>Embryophyta</taxon>
        <taxon>Tracheophyta</taxon>
        <taxon>Spermatophyta</taxon>
        <taxon>Magnoliopsida</taxon>
        <taxon>Liliopsida</taxon>
        <taxon>Poales</taxon>
        <taxon>Poaceae</taxon>
        <taxon>PACMAD clade</taxon>
        <taxon>Arundinoideae</taxon>
        <taxon>Arundineae</taxon>
        <taxon>Arundo</taxon>
    </lineage>
</organism>